<dbReference type="PANTHER" id="PTHR12993">
    <property type="entry name" value="N-ACETYLGLUCOSAMINYL-PHOSPHATIDYLINOSITOL DE-N-ACETYLASE-RELATED"/>
    <property type="match status" value="1"/>
</dbReference>
<dbReference type="STRING" id="50990.A0A4Y7Q5L0"/>
<dbReference type="OrthoDB" id="440160at2759"/>
<dbReference type="UniPathway" id="UPA00196"/>
<evidence type="ECO:0000256" key="3">
    <source>
        <dbReference type="SAM" id="SignalP"/>
    </source>
</evidence>
<proteinExistence type="inferred from homology"/>
<evidence type="ECO:0000256" key="1">
    <source>
        <dbReference type="ARBA" id="ARBA00006066"/>
    </source>
</evidence>
<dbReference type="GO" id="GO:0006506">
    <property type="term" value="P:GPI anchor biosynthetic process"/>
    <property type="evidence" value="ECO:0007669"/>
    <property type="project" value="UniProtKB-UniPathway"/>
</dbReference>
<keyword evidence="5" id="KW-1185">Reference proteome</keyword>
<dbReference type="InterPro" id="IPR003737">
    <property type="entry name" value="GlcNAc_PI_deacetylase-related"/>
</dbReference>
<dbReference type="AlphaFoldDB" id="A0A4Y7Q5L0"/>
<dbReference type="EMBL" id="ML170173">
    <property type="protein sequence ID" value="TDL22695.1"/>
    <property type="molecule type" value="Genomic_DNA"/>
</dbReference>
<evidence type="ECO:0000313" key="5">
    <source>
        <dbReference type="Proteomes" id="UP000294933"/>
    </source>
</evidence>
<evidence type="ECO:0000313" key="4">
    <source>
        <dbReference type="EMBL" id="TDL22695.1"/>
    </source>
</evidence>
<protein>
    <recommendedName>
        <fullName evidence="2">N-acetylglucosaminylphosphatidylinositol deacetylase</fullName>
        <ecNumber evidence="2">3.5.1.89</ecNumber>
    </recommendedName>
</protein>
<dbReference type="Proteomes" id="UP000294933">
    <property type="component" value="Unassembled WGS sequence"/>
</dbReference>
<dbReference type="SUPFAM" id="SSF102588">
    <property type="entry name" value="LmbE-like"/>
    <property type="match status" value="1"/>
</dbReference>
<name>A0A4Y7Q5L0_9AGAM</name>
<dbReference type="GO" id="GO:0005783">
    <property type="term" value="C:endoplasmic reticulum"/>
    <property type="evidence" value="ECO:0007669"/>
    <property type="project" value="TreeGrafter"/>
</dbReference>
<dbReference type="PANTHER" id="PTHR12993:SF11">
    <property type="entry name" value="N-ACETYLGLUCOSAMINYL-PHOSPHATIDYLINOSITOL DE-N-ACETYLASE"/>
    <property type="match status" value="1"/>
</dbReference>
<keyword evidence="3" id="KW-0732">Signal</keyword>
<feature type="signal peptide" evidence="3">
    <location>
        <begin position="1"/>
        <end position="24"/>
    </location>
</feature>
<feature type="chain" id="PRO_5021198611" description="N-acetylglucosaminylphosphatidylinositol deacetylase" evidence="3">
    <location>
        <begin position="25"/>
        <end position="285"/>
    </location>
</feature>
<dbReference type="GO" id="GO:0000225">
    <property type="term" value="F:N-acetylglucosaminylphosphatidylinositol deacetylase activity"/>
    <property type="evidence" value="ECO:0007669"/>
    <property type="project" value="UniProtKB-EC"/>
</dbReference>
<dbReference type="EC" id="3.5.1.89" evidence="2"/>
<dbReference type="InterPro" id="IPR024078">
    <property type="entry name" value="LmbE-like_dom_sf"/>
</dbReference>
<dbReference type="Gene3D" id="3.40.50.10320">
    <property type="entry name" value="LmbE-like"/>
    <property type="match status" value="1"/>
</dbReference>
<dbReference type="VEuPathDB" id="FungiDB:BD410DRAFT_787972"/>
<gene>
    <name evidence="4" type="ORF">BD410DRAFT_787972</name>
</gene>
<dbReference type="GO" id="GO:0016020">
    <property type="term" value="C:membrane"/>
    <property type="evidence" value="ECO:0007669"/>
    <property type="project" value="GOC"/>
</dbReference>
<evidence type="ECO:0000256" key="2">
    <source>
        <dbReference type="ARBA" id="ARBA00012176"/>
    </source>
</evidence>
<sequence>MQRPYFFLLLPVLLALLLSPKTRHDSNFLTISPNPGKSHRILLLTAHPDDECMFFAPTLLHLLSASTQSDVSDDKVYSLCLSSGNASGLGEARKKELAASLDVLGVTHERRQVLDEPFGDNLTELWDPELVAQHVKTFVLRNNIDVILTFDNHGISSHPNHISLFYGASSLLTDPVITTRPSTPPLRVFTLRTVSIVEKYTGLLGPLVQNYSRLVCRTPAARFLPGCYDRLRSISFISGVRDYSRALTAMMRHQSQFVWFRWLYVAFSRYMWLNDWVEITPSPLL</sequence>
<accession>A0A4Y7Q5L0</accession>
<organism evidence="4 5">
    <name type="scientific">Rickenella mellea</name>
    <dbReference type="NCBI Taxonomy" id="50990"/>
    <lineage>
        <taxon>Eukaryota</taxon>
        <taxon>Fungi</taxon>
        <taxon>Dikarya</taxon>
        <taxon>Basidiomycota</taxon>
        <taxon>Agaricomycotina</taxon>
        <taxon>Agaricomycetes</taxon>
        <taxon>Hymenochaetales</taxon>
        <taxon>Rickenellaceae</taxon>
        <taxon>Rickenella</taxon>
    </lineage>
</organism>
<reference evidence="4 5" key="1">
    <citation type="submission" date="2018-06" db="EMBL/GenBank/DDBJ databases">
        <title>A transcriptomic atlas of mushroom development highlights an independent origin of complex multicellularity.</title>
        <authorList>
            <consortium name="DOE Joint Genome Institute"/>
            <person name="Krizsan K."/>
            <person name="Almasi E."/>
            <person name="Merenyi Z."/>
            <person name="Sahu N."/>
            <person name="Viragh M."/>
            <person name="Koszo T."/>
            <person name="Mondo S."/>
            <person name="Kiss B."/>
            <person name="Balint B."/>
            <person name="Kues U."/>
            <person name="Barry K."/>
            <person name="Hegedus J.C."/>
            <person name="Henrissat B."/>
            <person name="Johnson J."/>
            <person name="Lipzen A."/>
            <person name="Ohm R."/>
            <person name="Nagy I."/>
            <person name="Pangilinan J."/>
            <person name="Yan J."/>
            <person name="Xiong Y."/>
            <person name="Grigoriev I.V."/>
            <person name="Hibbett D.S."/>
            <person name="Nagy L.G."/>
        </authorList>
    </citation>
    <scope>NUCLEOTIDE SEQUENCE [LARGE SCALE GENOMIC DNA]</scope>
    <source>
        <strain evidence="4 5">SZMC22713</strain>
    </source>
</reference>
<dbReference type="Pfam" id="PF02585">
    <property type="entry name" value="PIG-L"/>
    <property type="match status" value="1"/>
</dbReference>
<comment type="similarity">
    <text evidence="1">Belongs to the PIGL family.</text>
</comment>